<evidence type="ECO:0000313" key="2">
    <source>
        <dbReference type="EMBL" id="KAF6787351.1"/>
    </source>
</evidence>
<reference evidence="2" key="1">
    <citation type="journal article" date="2020" name="Phytopathology">
        <title>Genome Sequence Resources of Colletotrichum truncatum, C. plurivorum, C. musicola, and C. sojae: Four Species Pathogenic to Soybean (Glycine max).</title>
        <authorList>
            <person name="Rogerio F."/>
            <person name="Boufleur T.R."/>
            <person name="Ciampi-Guillardi M."/>
            <person name="Sukno S.A."/>
            <person name="Thon M.R."/>
            <person name="Massola Junior N.S."/>
            <person name="Baroncelli R."/>
        </authorList>
    </citation>
    <scope>NUCLEOTIDE SEQUENCE</scope>
    <source>
        <strain evidence="2">LFN0074</strain>
    </source>
</reference>
<proteinExistence type="predicted"/>
<accession>A0A8H6INN3</accession>
<dbReference type="Proteomes" id="UP000639643">
    <property type="component" value="Unassembled WGS sequence"/>
</dbReference>
<feature type="compositionally biased region" description="Polar residues" evidence="1">
    <location>
        <begin position="37"/>
        <end position="52"/>
    </location>
</feature>
<dbReference type="EMBL" id="WIGM01001873">
    <property type="protein sequence ID" value="KAF6787351.1"/>
    <property type="molecule type" value="Genomic_DNA"/>
</dbReference>
<name>A0A8H6INN3_9PEZI</name>
<dbReference type="AlphaFoldDB" id="A0A8H6INN3"/>
<keyword evidence="3" id="KW-1185">Reference proteome</keyword>
<feature type="region of interest" description="Disordered" evidence="1">
    <location>
        <begin position="37"/>
        <end position="67"/>
    </location>
</feature>
<sequence>MGMATRLIKSWPVSTTPRGFRLARVIQEIGTATASLTHKSSTQRRSALMSESKTAESEGVAGGPGEITVGTGGYLFGF</sequence>
<evidence type="ECO:0000256" key="1">
    <source>
        <dbReference type="SAM" id="MobiDB-lite"/>
    </source>
</evidence>
<organism evidence="2 3">
    <name type="scientific">Colletotrichum musicola</name>
    <dbReference type="NCBI Taxonomy" id="2175873"/>
    <lineage>
        <taxon>Eukaryota</taxon>
        <taxon>Fungi</taxon>
        <taxon>Dikarya</taxon>
        <taxon>Ascomycota</taxon>
        <taxon>Pezizomycotina</taxon>
        <taxon>Sordariomycetes</taxon>
        <taxon>Hypocreomycetidae</taxon>
        <taxon>Glomerellales</taxon>
        <taxon>Glomerellaceae</taxon>
        <taxon>Colletotrichum</taxon>
        <taxon>Colletotrichum orchidearum species complex</taxon>
    </lineage>
</organism>
<evidence type="ECO:0000313" key="3">
    <source>
        <dbReference type="Proteomes" id="UP000639643"/>
    </source>
</evidence>
<gene>
    <name evidence="2" type="ORF">CMUS01_16454</name>
</gene>
<protein>
    <submittedName>
        <fullName evidence="2">Uncharacterized protein</fullName>
    </submittedName>
</protein>
<comment type="caution">
    <text evidence="2">The sequence shown here is derived from an EMBL/GenBank/DDBJ whole genome shotgun (WGS) entry which is preliminary data.</text>
</comment>